<evidence type="ECO:0000256" key="1">
    <source>
        <dbReference type="SAM" id="MobiDB-lite"/>
    </source>
</evidence>
<proteinExistence type="predicted"/>
<dbReference type="EMBL" id="JBHSQI010000001">
    <property type="protein sequence ID" value="MFC6152436.1"/>
    <property type="molecule type" value="Genomic_DNA"/>
</dbReference>
<protein>
    <submittedName>
        <fullName evidence="2">Phage tail protein</fullName>
    </submittedName>
</protein>
<dbReference type="RefSeq" id="WP_239022017.1">
    <property type="nucleotide sequence ID" value="NZ_CP034929.1"/>
</dbReference>
<feature type="compositionally biased region" description="Low complexity" evidence="1">
    <location>
        <begin position="14"/>
        <end position="24"/>
    </location>
</feature>
<gene>
    <name evidence="2" type="ORF">ACFPWU_02000</name>
</gene>
<reference evidence="3" key="1">
    <citation type="journal article" date="2019" name="Int. J. Syst. Evol. Microbiol.">
        <title>The Global Catalogue of Microorganisms (GCM) 10K type strain sequencing project: providing services to taxonomists for standard genome sequencing and annotation.</title>
        <authorList>
            <consortium name="The Broad Institute Genomics Platform"/>
            <consortium name="The Broad Institute Genome Sequencing Center for Infectious Disease"/>
            <person name="Wu L."/>
            <person name="Ma J."/>
        </authorList>
    </citation>
    <scope>NUCLEOTIDE SEQUENCE [LARGE SCALE GENOMIC DNA]</scope>
    <source>
        <strain evidence="3">DFY28</strain>
    </source>
</reference>
<keyword evidence="3" id="KW-1185">Reference proteome</keyword>
<accession>A0ABW1QSI3</accession>
<feature type="region of interest" description="Disordered" evidence="1">
    <location>
        <begin position="1"/>
        <end position="24"/>
    </location>
</feature>
<dbReference type="Proteomes" id="UP001596098">
    <property type="component" value="Unassembled WGS sequence"/>
</dbReference>
<comment type="caution">
    <text evidence="2">The sequence shown here is derived from an EMBL/GenBank/DDBJ whole genome shotgun (WGS) entry which is preliminary data.</text>
</comment>
<evidence type="ECO:0000313" key="2">
    <source>
        <dbReference type="EMBL" id="MFC6152436.1"/>
    </source>
</evidence>
<sequence>MAELPAHAHTVPLSDAKASRAAPDSAAHALAGGSRAFVDPSQADSVMVSDYVEVVGESQPHTNMQPFLTLNALIAIEGVFPARP</sequence>
<organism evidence="2 3">
    <name type="scientific">Nocardioides yefusunii</name>
    <dbReference type="NCBI Taxonomy" id="2500546"/>
    <lineage>
        <taxon>Bacteria</taxon>
        <taxon>Bacillati</taxon>
        <taxon>Actinomycetota</taxon>
        <taxon>Actinomycetes</taxon>
        <taxon>Propionibacteriales</taxon>
        <taxon>Nocardioidaceae</taxon>
        <taxon>Nocardioides</taxon>
    </lineage>
</organism>
<name>A0ABW1QSI3_9ACTN</name>
<evidence type="ECO:0000313" key="3">
    <source>
        <dbReference type="Proteomes" id="UP001596098"/>
    </source>
</evidence>